<feature type="domain" description="RRM" evidence="5">
    <location>
        <begin position="228"/>
        <end position="307"/>
    </location>
</feature>
<dbReference type="STRING" id="4572.M7ZQJ6"/>
<dbReference type="SUPFAM" id="SSF54928">
    <property type="entry name" value="RNA-binding domain, RBD"/>
    <property type="match status" value="2"/>
</dbReference>
<dbReference type="PANTHER" id="PTHR48025">
    <property type="entry name" value="OS02G0815200 PROTEIN"/>
    <property type="match status" value="1"/>
</dbReference>
<accession>M7ZQJ6</accession>
<evidence type="ECO:0000259" key="5">
    <source>
        <dbReference type="PROSITE" id="PS50102"/>
    </source>
</evidence>
<evidence type="ECO:0000256" key="1">
    <source>
        <dbReference type="ARBA" id="ARBA00022884"/>
    </source>
</evidence>
<dbReference type="GO" id="GO:0003729">
    <property type="term" value="F:mRNA binding"/>
    <property type="evidence" value="ECO:0007669"/>
    <property type="project" value="TreeGrafter"/>
</dbReference>
<dbReference type="EMBL" id="KD180424">
    <property type="protein sequence ID" value="EMS54620.1"/>
    <property type="molecule type" value="Genomic_DNA"/>
</dbReference>
<evidence type="ECO:0000256" key="2">
    <source>
        <dbReference type="PROSITE-ProRule" id="PRU00176"/>
    </source>
</evidence>
<dbReference type="InterPro" id="IPR035979">
    <property type="entry name" value="RBD_domain_sf"/>
</dbReference>
<feature type="chain" id="PRO_5011944860" evidence="4">
    <location>
        <begin position="16"/>
        <end position="333"/>
    </location>
</feature>
<dbReference type="GO" id="GO:1901259">
    <property type="term" value="P:chloroplast rRNA processing"/>
    <property type="evidence" value="ECO:0007669"/>
    <property type="project" value="TreeGrafter"/>
</dbReference>
<keyword evidence="6" id="KW-0687">Ribonucleoprotein</keyword>
<keyword evidence="4" id="KW-0732">Signal</keyword>
<evidence type="ECO:0000256" key="3">
    <source>
        <dbReference type="SAM" id="MobiDB-lite"/>
    </source>
</evidence>
<feature type="signal peptide" evidence="4">
    <location>
        <begin position="1"/>
        <end position="15"/>
    </location>
</feature>
<feature type="compositionally biased region" description="Acidic residues" evidence="3">
    <location>
        <begin position="317"/>
        <end position="333"/>
    </location>
</feature>
<evidence type="ECO:0000313" key="6">
    <source>
        <dbReference type="EMBL" id="EMS54620.1"/>
    </source>
</evidence>
<dbReference type="FunFam" id="3.30.70.330:FF:000549">
    <property type="entry name" value="Plastid-specific 30S ribosomal protein 2"/>
    <property type="match status" value="1"/>
</dbReference>
<protein>
    <submittedName>
        <fullName evidence="6">33 kDa ribonucleoprotein, chloroplastic</fullName>
    </submittedName>
</protein>
<dbReference type="PROSITE" id="PS50102">
    <property type="entry name" value="RRM"/>
    <property type="match status" value="2"/>
</dbReference>
<feature type="region of interest" description="Disordered" evidence="3">
    <location>
        <begin position="308"/>
        <end position="333"/>
    </location>
</feature>
<dbReference type="GO" id="GO:1990904">
    <property type="term" value="C:ribonucleoprotein complex"/>
    <property type="evidence" value="ECO:0007669"/>
    <property type="project" value="UniProtKB-KW"/>
</dbReference>
<dbReference type="GO" id="GO:0009535">
    <property type="term" value="C:chloroplast thylakoid membrane"/>
    <property type="evidence" value="ECO:0007669"/>
    <property type="project" value="TreeGrafter"/>
</dbReference>
<organism evidence="6">
    <name type="scientific">Triticum urartu</name>
    <name type="common">Red wild einkorn</name>
    <name type="synonym">Crithodium urartu</name>
    <dbReference type="NCBI Taxonomy" id="4572"/>
    <lineage>
        <taxon>Eukaryota</taxon>
        <taxon>Viridiplantae</taxon>
        <taxon>Streptophyta</taxon>
        <taxon>Embryophyta</taxon>
        <taxon>Tracheophyta</taxon>
        <taxon>Spermatophyta</taxon>
        <taxon>Magnoliopsida</taxon>
        <taxon>Liliopsida</taxon>
        <taxon>Poales</taxon>
        <taxon>Poaceae</taxon>
        <taxon>BOP clade</taxon>
        <taxon>Pooideae</taxon>
        <taxon>Triticodae</taxon>
        <taxon>Triticeae</taxon>
        <taxon>Triticinae</taxon>
        <taxon>Triticum</taxon>
    </lineage>
</organism>
<dbReference type="SMART" id="SM00360">
    <property type="entry name" value="RRM"/>
    <property type="match status" value="2"/>
</dbReference>
<gene>
    <name evidence="6" type="ORF">TRIUR3_14639</name>
</gene>
<dbReference type="Gene3D" id="3.30.70.330">
    <property type="match status" value="2"/>
</dbReference>
<proteinExistence type="predicted"/>
<dbReference type="InterPro" id="IPR050502">
    <property type="entry name" value="Euk_RNA-bind_prot"/>
</dbReference>
<sequence>MALPLVRLLLPSLHACQPPLRHPEYSAPPRHSHVSFAVPAAARSSGNRLAFAVCAASASVAPAPAETQADAEDEQPVGPKTRLIAMNIPWDFTPDDIRVLFEKQGTVVDVEVEVVGWRRGGVNGGGPAKARIGGGRRLASMAEDLPRLSPQSALKMDQRKTAATTHLSMHSSKKNRGLAFVTMGSEDEALSALKNLNLSTLNDRTIKVDFAKPKKKQPAVPSAPVEKNVVFVGNLTWRVRSRHLRELFASTPGVQSVEVIFHTTTPRRSAGYAFVSFSSKEEAEAAISTFNGKELMGRSINVMFKEDTVKKNKSSDSEEEKLEEAESSEESDS</sequence>
<dbReference type="Pfam" id="PF00076">
    <property type="entry name" value="RRM_1"/>
    <property type="match status" value="2"/>
</dbReference>
<keyword evidence="1 2" id="KW-0694">RNA-binding</keyword>
<reference evidence="6" key="1">
    <citation type="journal article" date="2013" name="Nature">
        <title>Draft genome of the wheat A-genome progenitor Triticum urartu.</title>
        <authorList>
            <person name="Ling H.Q."/>
            <person name="Zhao S."/>
            <person name="Liu D."/>
            <person name="Wang J."/>
            <person name="Sun H."/>
            <person name="Zhang C."/>
            <person name="Fan H."/>
            <person name="Li D."/>
            <person name="Dong L."/>
            <person name="Tao Y."/>
            <person name="Gao C."/>
            <person name="Wu H."/>
            <person name="Li Y."/>
            <person name="Cui Y."/>
            <person name="Guo X."/>
            <person name="Zheng S."/>
            <person name="Wang B."/>
            <person name="Yu K."/>
            <person name="Liang Q."/>
            <person name="Yang W."/>
            <person name="Lou X."/>
            <person name="Chen J."/>
            <person name="Feng M."/>
            <person name="Jian J."/>
            <person name="Zhang X."/>
            <person name="Luo G."/>
            <person name="Jiang Y."/>
            <person name="Liu J."/>
            <person name="Wang Z."/>
            <person name="Sha Y."/>
            <person name="Zhang B."/>
            <person name="Wu H."/>
            <person name="Tang D."/>
            <person name="Shen Q."/>
            <person name="Xue P."/>
            <person name="Zou S."/>
            <person name="Wang X."/>
            <person name="Liu X."/>
            <person name="Wang F."/>
            <person name="Yang Y."/>
            <person name="An X."/>
            <person name="Dong Z."/>
            <person name="Zhang K."/>
            <person name="Zhang X."/>
            <person name="Luo M.C."/>
            <person name="Dvorak J."/>
            <person name="Tong Y."/>
            <person name="Wang J."/>
            <person name="Yang H."/>
            <person name="Li Z."/>
            <person name="Wang D."/>
            <person name="Zhang A."/>
            <person name="Wang J."/>
        </authorList>
    </citation>
    <scope>NUCLEOTIDE SEQUENCE</scope>
</reference>
<dbReference type="InterPro" id="IPR012677">
    <property type="entry name" value="Nucleotide-bd_a/b_plait_sf"/>
</dbReference>
<dbReference type="eggNOG" id="KOG0118">
    <property type="taxonomic scope" value="Eukaryota"/>
</dbReference>
<dbReference type="OMA" id="WRVRNRH"/>
<dbReference type="AlphaFoldDB" id="M7ZQJ6"/>
<dbReference type="PANTHER" id="PTHR48025:SF17">
    <property type="entry name" value="28 KDA RIBONUCLEOPROTEIN, CHLOROPLASTIC"/>
    <property type="match status" value="1"/>
</dbReference>
<feature type="domain" description="RRM" evidence="5">
    <location>
        <begin position="81"/>
        <end position="213"/>
    </location>
</feature>
<name>M7ZQJ6_TRIUA</name>
<dbReference type="InterPro" id="IPR000504">
    <property type="entry name" value="RRM_dom"/>
</dbReference>
<evidence type="ECO:0000256" key="4">
    <source>
        <dbReference type="SAM" id="SignalP"/>
    </source>
</evidence>